<protein>
    <submittedName>
        <fullName evidence="2">Uncharacterized protein</fullName>
    </submittedName>
</protein>
<feature type="region of interest" description="Disordered" evidence="1">
    <location>
        <begin position="877"/>
        <end position="905"/>
    </location>
</feature>
<dbReference type="EMBL" id="JANAWD010000051">
    <property type="protein sequence ID" value="KAJ3489193.1"/>
    <property type="molecule type" value="Genomic_DNA"/>
</dbReference>
<gene>
    <name evidence="2" type="ORF">NLI96_g2329</name>
</gene>
<accession>A0AAD5VB84</accession>
<feature type="compositionally biased region" description="Pro residues" evidence="1">
    <location>
        <begin position="74"/>
        <end position="83"/>
    </location>
</feature>
<evidence type="ECO:0000313" key="2">
    <source>
        <dbReference type="EMBL" id="KAJ3489193.1"/>
    </source>
</evidence>
<dbReference type="Proteomes" id="UP001212997">
    <property type="component" value="Unassembled WGS sequence"/>
</dbReference>
<feature type="region of interest" description="Disordered" evidence="1">
    <location>
        <begin position="37"/>
        <end position="129"/>
    </location>
</feature>
<feature type="compositionally biased region" description="Low complexity" evidence="1">
    <location>
        <begin position="38"/>
        <end position="58"/>
    </location>
</feature>
<name>A0AAD5VB84_9APHY</name>
<feature type="compositionally biased region" description="Low complexity" evidence="1">
    <location>
        <begin position="879"/>
        <end position="891"/>
    </location>
</feature>
<sequence length="915" mass="102940">MNAPPAANCFAREDPFRSHLSQASACQWVLEAEAVTEAASDLDLSSPPLPANASPSSSGEYYRPNGYDPDFDIFPPPIPPSPIPVQQETLRPTPQTPPPDAGDEQSAPSQNPEREPVAKKPKAITKHATAGRVYGRSDVVRRETEALRTSKAPFAPFANRIDWEIAKWTKDSQTGDNKLDRLLGIRGVVESLGLSFKNARALNQIIDHELPNLAEWTATVMELFTKTNTTYDMYSRDILKCIRVLYGNPAFAEDMAYAPEKHFSDVRMIHRMFSEMHICDWWNEVQEELPEGSTVVPVIFATDKTQVTQFNSSTSMYPLYMTIVVAEYGEHVCQAPRNSLETLEALERATSLNSLNQADTALKPLGLNPISEPFWKDLPHCNIHKSIGPDILHQGYQGVLKTLIQWLQKIVGDTELDARFKRLPFMHGVRSFADGISGLSHITGGEHKNICKQILGCIIGVAPDEAVRATAALLDFFYLAQYHTHTNASFKAMEKALDEFHKNKQIFVTTGARDVGGDDFNLPKLHFLEHYVYFIRRYGTTDNYNTEATERLHIDLVKDAFRATNHKDHIEQMVRWLSRREKVNVFSERVAWAVEQETERMDAKNKKRRKKRKPRSKPRIELAEQPSSSNVPISTLSRDYGATHFTSALQTFIGVHHSPTRSGYMAQESDASIRIPFSSVDVWHRVKFHSPSIQTTAPDTDDIADAIPARYNKARRVIQHARFDTVFVNGGTAQKSGIKGLRVGQVRVIFKIPEEYHGTLFGKDVTPPGHLAYVEWFSVPKPQDRDSHSHMYHIKRSQTGGIRHTAVVTVDSLVRPCQLFPKFDLRANRAWFPENVLELYARADSGVSEVFAGGLWTLQSLRSHHRGVWRVSDLDEATSDSLKPSPSTSDSSELRPATLDNPRHSGVLWIPEGAL</sequence>
<evidence type="ECO:0000256" key="1">
    <source>
        <dbReference type="SAM" id="MobiDB-lite"/>
    </source>
</evidence>
<comment type="caution">
    <text evidence="2">The sequence shown here is derived from an EMBL/GenBank/DDBJ whole genome shotgun (WGS) entry which is preliminary data.</text>
</comment>
<dbReference type="Pfam" id="PF18759">
    <property type="entry name" value="Plavaka"/>
    <property type="match status" value="2"/>
</dbReference>
<keyword evidence="3" id="KW-1185">Reference proteome</keyword>
<evidence type="ECO:0000313" key="3">
    <source>
        <dbReference type="Proteomes" id="UP001212997"/>
    </source>
</evidence>
<organism evidence="2 3">
    <name type="scientific">Meripilus lineatus</name>
    <dbReference type="NCBI Taxonomy" id="2056292"/>
    <lineage>
        <taxon>Eukaryota</taxon>
        <taxon>Fungi</taxon>
        <taxon>Dikarya</taxon>
        <taxon>Basidiomycota</taxon>
        <taxon>Agaricomycotina</taxon>
        <taxon>Agaricomycetes</taxon>
        <taxon>Polyporales</taxon>
        <taxon>Meripilaceae</taxon>
        <taxon>Meripilus</taxon>
    </lineage>
</organism>
<dbReference type="AlphaFoldDB" id="A0AAD5VB84"/>
<feature type="compositionally biased region" description="Basic residues" evidence="1">
    <location>
        <begin position="605"/>
        <end position="617"/>
    </location>
</feature>
<reference evidence="2" key="1">
    <citation type="submission" date="2022-07" db="EMBL/GenBank/DDBJ databases">
        <title>Genome Sequence of Physisporinus lineatus.</title>
        <authorList>
            <person name="Buettner E."/>
        </authorList>
    </citation>
    <scope>NUCLEOTIDE SEQUENCE</scope>
    <source>
        <strain evidence="2">VT162</strain>
    </source>
</reference>
<proteinExistence type="predicted"/>
<dbReference type="InterPro" id="IPR041078">
    <property type="entry name" value="Plavaka"/>
</dbReference>
<feature type="region of interest" description="Disordered" evidence="1">
    <location>
        <begin position="599"/>
        <end position="633"/>
    </location>
</feature>